<sequence length="318" mass="33740">MTVHLITVGLTLASSARRDEAALFGATDNEDLLALLPESSAAFLPESDVAGARRLLAGGLTSGTPEAAALREAVVTVCPDRWSSRASAELTTAARASDPDAVELPAVARAHPDDLVVLVTSDTVPGMHAGLWNALALTGGELDRVRYLDRPDTDSTKEPGRGTVVIAPIPGLDTAGPQGFAEAMRHLGRMGRFLIETLAGPGEHYAFHLSGGYKATLPYLVGLAEGMLGLRERGEVASVRAGLQHEAAPDRLIPLPLRDLPERVLRHELKHAVPDDRGGFILAEAPAAERLLEGYAYELHGKQWRLTPFGEGLLALIS</sequence>
<keyword evidence="2" id="KW-1185">Reference proteome</keyword>
<organism evidence="1 2">
    <name type="scientific">Lipingzhangella halophila</name>
    <dbReference type="NCBI Taxonomy" id="1783352"/>
    <lineage>
        <taxon>Bacteria</taxon>
        <taxon>Bacillati</taxon>
        <taxon>Actinomycetota</taxon>
        <taxon>Actinomycetes</taxon>
        <taxon>Streptosporangiales</taxon>
        <taxon>Nocardiopsidaceae</taxon>
        <taxon>Lipingzhangella</taxon>
    </lineage>
</organism>
<dbReference type="AlphaFoldDB" id="A0A7W7RJU8"/>
<dbReference type="Proteomes" id="UP000523007">
    <property type="component" value="Unassembled WGS sequence"/>
</dbReference>
<evidence type="ECO:0000313" key="1">
    <source>
        <dbReference type="EMBL" id="MBB4933302.1"/>
    </source>
</evidence>
<dbReference type="Gene3D" id="3.40.50.10770">
    <property type="entry name" value="Hypothetical protein VC1899 like domain (Restriction endonuclease-like)"/>
    <property type="match status" value="1"/>
</dbReference>
<dbReference type="EMBL" id="JACHJT010000001">
    <property type="protein sequence ID" value="MBB4933302.1"/>
    <property type="molecule type" value="Genomic_DNA"/>
</dbReference>
<comment type="caution">
    <text evidence="1">The sequence shown here is derived from an EMBL/GenBank/DDBJ whole genome shotgun (WGS) entry which is preliminary data.</text>
</comment>
<gene>
    <name evidence="1" type="ORF">F4561_004122</name>
</gene>
<dbReference type="RefSeq" id="WP_184580931.1">
    <property type="nucleotide sequence ID" value="NZ_JACHJT010000001.1"/>
</dbReference>
<accession>A0A7W7RJU8</accession>
<reference evidence="1 2" key="1">
    <citation type="submission" date="2020-08" db="EMBL/GenBank/DDBJ databases">
        <title>Sequencing the genomes of 1000 actinobacteria strains.</title>
        <authorList>
            <person name="Klenk H.-P."/>
        </authorList>
    </citation>
    <scope>NUCLEOTIDE SEQUENCE [LARGE SCALE GENOMIC DNA]</scope>
    <source>
        <strain evidence="1 2">DSM 102030</strain>
    </source>
</reference>
<proteinExistence type="predicted"/>
<protein>
    <submittedName>
        <fullName evidence="1">Uncharacterized protein</fullName>
    </submittedName>
</protein>
<name>A0A7W7RJU8_9ACTN</name>
<evidence type="ECO:0000313" key="2">
    <source>
        <dbReference type="Proteomes" id="UP000523007"/>
    </source>
</evidence>